<feature type="domain" description="MD-2-related lipid-recognition" evidence="9">
    <location>
        <begin position="42"/>
        <end position="164"/>
    </location>
</feature>
<proteinExistence type="inferred from homology"/>
<dbReference type="InterPro" id="IPR014756">
    <property type="entry name" value="Ig_E-set"/>
</dbReference>
<feature type="signal peptide" evidence="8">
    <location>
        <begin position="1"/>
        <end position="18"/>
    </location>
</feature>
<dbReference type="InterPro" id="IPR033917">
    <property type="entry name" value="ML_PG-PI_TP"/>
</dbReference>
<comment type="function">
    <text evidence="1">Catalyzes the intermembrane transfer of phosphatidylglycerol and phosphatidylinositol.</text>
</comment>
<dbReference type="Gene3D" id="2.70.220.10">
    <property type="entry name" value="Ganglioside GM2 activator"/>
    <property type="match status" value="1"/>
</dbReference>
<dbReference type="PANTHER" id="PTHR11306:SF0">
    <property type="entry name" value="PHOSPHATIDYLGLYCEROL_PHOSPHATIDYLINOSITOL TRANSFER PROTEIN"/>
    <property type="match status" value="1"/>
</dbReference>
<comment type="subunit">
    <text evidence="3">Monomer.</text>
</comment>
<dbReference type="SMART" id="SM00737">
    <property type="entry name" value="ML"/>
    <property type="match status" value="1"/>
</dbReference>
<comment type="caution">
    <text evidence="10">The sequence shown here is derived from an EMBL/GenBank/DDBJ whole genome shotgun (WGS) entry which is preliminary data.</text>
</comment>
<evidence type="ECO:0000259" key="9">
    <source>
        <dbReference type="SMART" id="SM00737"/>
    </source>
</evidence>
<comment type="similarity">
    <text evidence="2">Belongs to the NPC2 family.</text>
</comment>
<dbReference type="InterPro" id="IPR039670">
    <property type="entry name" value="NPC2-like"/>
</dbReference>
<evidence type="ECO:0000256" key="3">
    <source>
        <dbReference type="ARBA" id="ARBA00011245"/>
    </source>
</evidence>
<dbReference type="CDD" id="cd00917">
    <property type="entry name" value="PG-PI_TP"/>
    <property type="match status" value="1"/>
</dbReference>
<dbReference type="OrthoDB" id="6409159at2759"/>
<reference evidence="10" key="1">
    <citation type="submission" date="2022-07" db="EMBL/GenBank/DDBJ databases">
        <title>The genome of Lyophyllum shimeji provides insight into the initial evolution of ectomycorrhizal fungal genome.</title>
        <authorList>
            <person name="Kobayashi Y."/>
            <person name="Shibata T."/>
            <person name="Hirakawa H."/>
            <person name="Shigenobu S."/>
            <person name="Nishiyama T."/>
            <person name="Yamada A."/>
            <person name="Hasebe M."/>
            <person name="Kawaguchi M."/>
        </authorList>
    </citation>
    <scope>NUCLEOTIDE SEQUENCE</scope>
    <source>
        <strain evidence="10">AT787</strain>
    </source>
</reference>
<keyword evidence="6 8" id="KW-0732">Signal</keyword>
<evidence type="ECO:0000256" key="6">
    <source>
        <dbReference type="ARBA" id="ARBA00022729"/>
    </source>
</evidence>
<dbReference type="GO" id="GO:0032934">
    <property type="term" value="F:sterol binding"/>
    <property type="evidence" value="ECO:0007669"/>
    <property type="project" value="InterPro"/>
</dbReference>
<dbReference type="InterPro" id="IPR003172">
    <property type="entry name" value="ML_dom"/>
</dbReference>
<keyword evidence="7" id="KW-0445">Lipid transport</keyword>
<dbReference type="InterPro" id="IPR036846">
    <property type="entry name" value="GM2-AP_sf"/>
</dbReference>
<name>A0A9P3PYC3_LYOSH</name>
<dbReference type="AlphaFoldDB" id="A0A9P3PYC3"/>
<organism evidence="10 11">
    <name type="scientific">Lyophyllum shimeji</name>
    <name type="common">Hon-shimeji</name>
    <name type="synonym">Tricholoma shimeji</name>
    <dbReference type="NCBI Taxonomy" id="47721"/>
    <lineage>
        <taxon>Eukaryota</taxon>
        <taxon>Fungi</taxon>
        <taxon>Dikarya</taxon>
        <taxon>Basidiomycota</taxon>
        <taxon>Agaricomycotina</taxon>
        <taxon>Agaricomycetes</taxon>
        <taxon>Agaricomycetidae</taxon>
        <taxon>Agaricales</taxon>
        <taxon>Tricholomatineae</taxon>
        <taxon>Lyophyllaceae</taxon>
        <taxon>Lyophyllum</taxon>
    </lineage>
</organism>
<evidence type="ECO:0000313" key="10">
    <source>
        <dbReference type="EMBL" id="GLB45322.1"/>
    </source>
</evidence>
<dbReference type="PANTHER" id="PTHR11306">
    <property type="entry name" value="NIEMANN PICK TYPE C2 PROTEIN NPC2-RELATED"/>
    <property type="match status" value="1"/>
</dbReference>
<sequence length="167" mass="18513">MMVRFFLIALLAPLVGQANPIERQIPLRSPVITHSTFGGWGWSHCGGAKNIIEVKYVSVEPDPPQRGQDLTVKFVGDVSKTVKKGSWVDVTVKLGLVPILTKSFDFCEQAHKTNITDRCPYDPGTYAVERTVTLPEEIPPGKFLINARGFNADKHELFCLDIVADFS</sequence>
<protein>
    <recommendedName>
        <fullName evidence="4">Phosphatidylglycerol/phosphatidylinositol transfer protein</fullName>
    </recommendedName>
</protein>
<evidence type="ECO:0000256" key="1">
    <source>
        <dbReference type="ARBA" id="ARBA00002053"/>
    </source>
</evidence>
<dbReference type="GO" id="GO:0032366">
    <property type="term" value="P:intracellular sterol transport"/>
    <property type="evidence" value="ECO:0007669"/>
    <property type="project" value="InterPro"/>
</dbReference>
<evidence type="ECO:0000256" key="7">
    <source>
        <dbReference type="ARBA" id="ARBA00023055"/>
    </source>
</evidence>
<evidence type="ECO:0000256" key="8">
    <source>
        <dbReference type="SAM" id="SignalP"/>
    </source>
</evidence>
<dbReference type="Proteomes" id="UP001063166">
    <property type="component" value="Unassembled WGS sequence"/>
</dbReference>
<accession>A0A9P3PYC3</accession>
<dbReference type="Pfam" id="PF02221">
    <property type="entry name" value="E1_DerP2_DerF2"/>
    <property type="match status" value="1"/>
</dbReference>
<evidence type="ECO:0000256" key="5">
    <source>
        <dbReference type="ARBA" id="ARBA00022448"/>
    </source>
</evidence>
<gene>
    <name evidence="10" type="ORF">LshimejAT787_2100820</name>
</gene>
<dbReference type="EMBL" id="BRPK01000021">
    <property type="protein sequence ID" value="GLB45322.1"/>
    <property type="molecule type" value="Genomic_DNA"/>
</dbReference>
<keyword evidence="11" id="KW-1185">Reference proteome</keyword>
<feature type="chain" id="PRO_5040194663" description="Phosphatidylglycerol/phosphatidylinositol transfer protein" evidence="8">
    <location>
        <begin position="19"/>
        <end position="167"/>
    </location>
</feature>
<dbReference type="SUPFAM" id="SSF81296">
    <property type="entry name" value="E set domains"/>
    <property type="match status" value="1"/>
</dbReference>
<evidence type="ECO:0000256" key="4">
    <source>
        <dbReference type="ARBA" id="ARBA00016056"/>
    </source>
</evidence>
<evidence type="ECO:0000256" key="2">
    <source>
        <dbReference type="ARBA" id="ARBA00006370"/>
    </source>
</evidence>
<evidence type="ECO:0000313" key="11">
    <source>
        <dbReference type="Proteomes" id="UP001063166"/>
    </source>
</evidence>
<keyword evidence="5" id="KW-0813">Transport</keyword>